<organism evidence="1 2">
    <name type="scientific">Psylliodes chrysocephalus</name>
    <dbReference type="NCBI Taxonomy" id="3402493"/>
    <lineage>
        <taxon>Eukaryota</taxon>
        <taxon>Metazoa</taxon>
        <taxon>Ecdysozoa</taxon>
        <taxon>Arthropoda</taxon>
        <taxon>Hexapoda</taxon>
        <taxon>Insecta</taxon>
        <taxon>Pterygota</taxon>
        <taxon>Neoptera</taxon>
        <taxon>Endopterygota</taxon>
        <taxon>Coleoptera</taxon>
        <taxon>Polyphaga</taxon>
        <taxon>Cucujiformia</taxon>
        <taxon>Chrysomeloidea</taxon>
        <taxon>Chrysomelidae</taxon>
        <taxon>Galerucinae</taxon>
        <taxon>Alticini</taxon>
        <taxon>Psylliodes</taxon>
    </lineage>
</organism>
<name>A0A9P0D4V9_9CUCU</name>
<sequence>MKLILIKTTANREEQVIVNNTNRARHNRGKKRAIKGDTRAVRQHRKEKRNTGQEYVNFKEKKKAARIMQPLKPCRNKCRENISEEERHKLFTEYWAVGDYNRKTAYVAGLLEIKKKAVSRPRTSVPNKSKHRMNTVLYHLQVNGRNVSLQPSMNLKDL</sequence>
<accession>A0A9P0D4V9</accession>
<proteinExistence type="predicted"/>
<dbReference type="Proteomes" id="UP001153636">
    <property type="component" value="Chromosome 6"/>
</dbReference>
<reference evidence="1" key="1">
    <citation type="submission" date="2022-01" db="EMBL/GenBank/DDBJ databases">
        <authorList>
            <person name="King R."/>
        </authorList>
    </citation>
    <scope>NUCLEOTIDE SEQUENCE</scope>
</reference>
<dbReference type="OrthoDB" id="6136790at2759"/>
<dbReference type="PANTHER" id="PTHR10773:SF19">
    <property type="match status" value="1"/>
</dbReference>
<evidence type="ECO:0000313" key="2">
    <source>
        <dbReference type="Proteomes" id="UP001153636"/>
    </source>
</evidence>
<evidence type="ECO:0000313" key="1">
    <source>
        <dbReference type="EMBL" id="CAH1111415.1"/>
    </source>
</evidence>
<dbReference type="AlphaFoldDB" id="A0A9P0D4V9"/>
<gene>
    <name evidence="1" type="ORF">PSYICH_LOCUS12350</name>
</gene>
<keyword evidence="2" id="KW-1185">Reference proteome</keyword>
<protein>
    <submittedName>
        <fullName evidence="1">Uncharacterized protein</fullName>
    </submittedName>
</protein>
<dbReference type="PANTHER" id="PTHR10773">
    <property type="entry name" value="DNA-DIRECTED RNA POLYMERASES I, II, AND III SUBUNIT RPABC2"/>
    <property type="match status" value="1"/>
</dbReference>
<dbReference type="EMBL" id="OV651818">
    <property type="protein sequence ID" value="CAH1111415.1"/>
    <property type="molecule type" value="Genomic_DNA"/>
</dbReference>